<dbReference type="Proteomes" id="UP001501598">
    <property type="component" value="Unassembled WGS sequence"/>
</dbReference>
<evidence type="ECO:0000259" key="2">
    <source>
        <dbReference type="Pfam" id="PF03435"/>
    </source>
</evidence>
<organism evidence="3 4">
    <name type="scientific">Pseudonocardia xishanensis</name>
    <dbReference type="NCBI Taxonomy" id="630995"/>
    <lineage>
        <taxon>Bacteria</taxon>
        <taxon>Bacillati</taxon>
        <taxon>Actinomycetota</taxon>
        <taxon>Actinomycetes</taxon>
        <taxon>Pseudonocardiales</taxon>
        <taxon>Pseudonocardiaceae</taxon>
        <taxon>Pseudonocardia</taxon>
    </lineage>
</organism>
<dbReference type="EMBL" id="BAABGT010000122">
    <property type="protein sequence ID" value="GAA4560234.1"/>
    <property type="molecule type" value="Genomic_DNA"/>
</dbReference>
<dbReference type="InterPro" id="IPR036291">
    <property type="entry name" value="NAD(P)-bd_dom_sf"/>
</dbReference>
<comment type="caution">
    <text evidence="3">The sequence shown here is derived from an EMBL/GenBank/DDBJ whole genome shotgun (WGS) entry which is preliminary data.</text>
</comment>
<dbReference type="PANTHER" id="PTHR43781:SF1">
    <property type="entry name" value="SACCHAROPINE DEHYDROGENASE"/>
    <property type="match status" value="1"/>
</dbReference>
<evidence type="ECO:0000256" key="1">
    <source>
        <dbReference type="SAM" id="MobiDB-lite"/>
    </source>
</evidence>
<keyword evidence="4" id="KW-1185">Reference proteome</keyword>
<protein>
    <submittedName>
        <fullName evidence="3">Saccharopine dehydrogenase NADP-binding domain-containing protein</fullName>
    </submittedName>
</protein>
<evidence type="ECO:0000313" key="3">
    <source>
        <dbReference type="EMBL" id="GAA4560234.1"/>
    </source>
</evidence>
<dbReference type="PANTHER" id="PTHR43781">
    <property type="entry name" value="SACCHAROPINE DEHYDROGENASE"/>
    <property type="match status" value="1"/>
</dbReference>
<dbReference type="InterPro" id="IPR005097">
    <property type="entry name" value="Sacchrp_dh_NADP-bd"/>
</dbReference>
<name>A0ABP8S5A7_9PSEU</name>
<feature type="compositionally biased region" description="Polar residues" evidence="1">
    <location>
        <begin position="375"/>
        <end position="386"/>
    </location>
</feature>
<accession>A0ABP8S5A7</accession>
<reference evidence="4" key="1">
    <citation type="journal article" date="2019" name="Int. J. Syst. Evol. Microbiol.">
        <title>The Global Catalogue of Microorganisms (GCM) 10K type strain sequencing project: providing services to taxonomists for standard genome sequencing and annotation.</title>
        <authorList>
            <consortium name="The Broad Institute Genomics Platform"/>
            <consortium name="The Broad Institute Genome Sequencing Center for Infectious Disease"/>
            <person name="Wu L."/>
            <person name="Ma J."/>
        </authorList>
    </citation>
    <scope>NUCLEOTIDE SEQUENCE [LARGE SCALE GENOMIC DNA]</scope>
    <source>
        <strain evidence="4">JCM 17906</strain>
    </source>
</reference>
<gene>
    <name evidence="3" type="ORF">GCM10023175_69790</name>
</gene>
<dbReference type="Pfam" id="PF03435">
    <property type="entry name" value="Sacchrp_dh_NADP"/>
    <property type="match status" value="1"/>
</dbReference>
<feature type="domain" description="Saccharopine dehydrogenase NADP binding" evidence="2">
    <location>
        <begin position="2"/>
        <end position="118"/>
    </location>
</feature>
<proteinExistence type="predicted"/>
<dbReference type="SUPFAM" id="SSF51735">
    <property type="entry name" value="NAD(P)-binding Rossmann-fold domains"/>
    <property type="match status" value="1"/>
</dbReference>
<feature type="region of interest" description="Disordered" evidence="1">
    <location>
        <begin position="345"/>
        <end position="386"/>
    </location>
</feature>
<sequence>MWVLGGSGRSGRAIAEELRAGGLEPVLVGRDGARLATAARGGPTVVVGSIAEMAAAIRRERPAVVVNTVGPFVRTAEPLVAAALAAGAHYLDLANDVDAATATLSRDTAAREAGRTVVTGAGFGVTATESVVVRLCRDEPAATAVRVDMVPSVELVEGPLGEAIAASVLEGFAQGGSPGRRYRDGRLVPTRFAGDPLRLRLPDGEQVTTVAMPFGELVAAQRASRAPDVVSATSEVPSSPLLGLIVPVIGAILRLGRVRRFAIRRVAGLRLTARPRPREHSWAHASVEWSDGRVREGWLRLGDAQAFTVSVAAEVARRLLAGDGRPGAFTPAALFGPGLAETCGGEYRDQERAGTGADSVGGATGTTRSSGAKQPPTSSYPPATRS</sequence>
<dbReference type="Gene3D" id="3.40.50.720">
    <property type="entry name" value="NAD(P)-binding Rossmann-like Domain"/>
    <property type="match status" value="1"/>
</dbReference>
<evidence type="ECO:0000313" key="4">
    <source>
        <dbReference type="Proteomes" id="UP001501598"/>
    </source>
</evidence>